<dbReference type="EMBL" id="DS270150">
    <property type="protein sequence ID" value="EFO91827.1"/>
    <property type="molecule type" value="Genomic_DNA"/>
</dbReference>
<reference evidence="3" key="1">
    <citation type="submission" date="2007-07" db="EMBL/GenBank/DDBJ databases">
        <title>PCAP assembly of the Caenorhabditis remanei genome.</title>
        <authorList>
            <consortium name="The Caenorhabditis remanei Sequencing Consortium"/>
            <person name="Wilson R.K."/>
        </authorList>
    </citation>
    <scope>NUCLEOTIDE SEQUENCE [LARGE SCALE GENOMIC DNA]</scope>
    <source>
        <strain evidence="3">PB4641</strain>
    </source>
</reference>
<dbReference type="AlphaFoldDB" id="E3NTA1"/>
<dbReference type="InParanoid" id="E3NTA1"/>
<dbReference type="Proteomes" id="UP000008281">
    <property type="component" value="Unassembled WGS sequence"/>
</dbReference>
<dbReference type="PANTHER" id="PTHR21679:SF5">
    <property type="entry name" value="DOMAIN OF UNKNOWN FUNCTION DB DOMAIN-CONTAINING PROTEIN"/>
    <property type="match status" value="1"/>
</dbReference>
<keyword evidence="2" id="KW-0732">Signal</keyword>
<organism evidence="4">
    <name type="scientific">Caenorhabditis remanei</name>
    <name type="common">Caenorhabditis vulgaris</name>
    <dbReference type="NCBI Taxonomy" id="31234"/>
    <lineage>
        <taxon>Eukaryota</taxon>
        <taxon>Metazoa</taxon>
        <taxon>Ecdysozoa</taxon>
        <taxon>Nematoda</taxon>
        <taxon>Chromadorea</taxon>
        <taxon>Rhabditida</taxon>
        <taxon>Rhabditina</taxon>
        <taxon>Rhabditomorpha</taxon>
        <taxon>Rhabditoidea</taxon>
        <taxon>Rhabditidae</taxon>
        <taxon>Peloderinae</taxon>
        <taxon>Caenorhabditis</taxon>
    </lineage>
</organism>
<evidence type="ECO:0000256" key="1">
    <source>
        <dbReference type="SAM" id="MobiDB-lite"/>
    </source>
</evidence>
<dbReference type="HOGENOM" id="CLU_1769793_0_0_1"/>
<protein>
    <submittedName>
        <fullName evidence="3">Uncharacterized protein</fullName>
    </submittedName>
</protein>
<evidence type="ECO:0000313" key="3">
    <source>
        <dbReference type="EMBL" id="EFO91827.1"/>
    </source>
</evidence>
<evidence type="ECO:0000256" key="2">
    <source>
        <dbReference type="SAM" id="SignalP"/>
    </source>
</evidence>
<proteinExistence type="predicted"/>
<evidence type="ECO:0000313" key="4">
    <source>
        <dbReference type="Proteomes" id="UP000008281"/>
    </source>
</evidence>
<gene>
    <name evidence="3" type="ORF">CRE_21691</name>
</gene>
<feature type="chain" id="PRO_5003178098" evidence="2">
    <location>
        <begin position="22"/>
        <end position="147"/>
    </location>
</feature>
<feature type="region of interest" description="Disordered" evidence="1">
    <location>
        <begin position="62"/>
        <end position="87"/>
    </location>
</feature>
<accession>E3NTA1</accession>
<sequence length="147" mass="16554">MREKHLLQPLLLFVLSTTISTQLSCHRIPTSFCCTTRIRDQCPEQCATVQCGTEFIHKFSTDGSRKPASVSGAHDGNANIGGTGSGDSQRGFEGVVLNVESETLYQFQKCFNMNTIFHNHCLGYNHLSYFQTIPYHGEEYPWIRMAD</sequence>
<dbReference type="PANTHER" id="PTHR21679">
    <property type="entry name" value="DOMAIN OF UNKNOWN FUNCTION DB DOMAIN-CONTAINING PROTEIN-RELATED"/>
    <property type="match status" value="1"/>
</dbReference>
<keyword evidence="4" id="KW-1185">Reference proteome</keyword>
<feature type="signal peptide" evidence="2">
    <location>
        <begin position="1"/>
        <end position="21"/>
    </location>
</feature>
<name>E3NTA1_CAERE</name>